<evidence type="ECO:0000313" key="1">
    <source>
        <dbReference type="EMBL" id="OTF73391.1"/>
    </source>
</evidence>
<protein>
    <submittedName>
        <fullName evidence="1">Uncharacterized protein</fullName>
    </submittedName>
</protein>
<name>A0A1Y3AY22_EURMA</name>
<reference evidence="1 2" key="1">
    <citation type="submission" date="2017-03" db="EMBL/GenBank/DDBJ databases">
        <title>Genome Survey of Euroglyphus maynei.</title>
        <authorList>
            <person name="Arlian L.G."/>
            <person name="Morgan M.S."/>
            <person name="Rider S.D."/>
        </authorList>
    </citation>
    <scope>NUCLEOTIDE SEQUENCE [LARGE SCALE GENOMIC DNA]</scope>
    <source>
        <strain evidence="1">Arlian Lab</strain>
        <tissue evidence="1">Whole body</tissue>
    </source>
</reference>
<evidence type="ECO:0000313" key="2">
    <source>
        <dbReference type="Proteomes" id="UP000194236"/>
    </source>
</evidence>
<feature type="non-terminal residue" evidence="1">
    <location>
        <position position="156"/>
    </location>
</feature>
<organism evidence="1 2">
    <name type="scientific">Euroglyphus maynei</name>
    <name type="common">Mayne's house dust mite</name>
    <dbReference type="NCBI Taxonomy" id="6958"/>
    <lineage>
        <taxon>Eukaryota</taxon>
        <taxon>Metazoa</taxon>
        <taxon>Ecdysozoa</taxon>
        <taxon>Arthropoda</taxon>
        <taxon>Chelicerata</taxon>
        <taxon>Arachnida</taxon>
        <taxon>Acari</taxon>
        <taxon>Acariformes</taxon>
        <taxon>Sarcoptiformes</taxon>
        <taxon>Astigmata</taxon>
        <taxon>Psoroptidia</taxon>
        <taxon>Analgoidea</taxon>
        <taxon>Pyroglyphidae</taxon>
        <taxon>Pyroglyphinae</taxon>
        <taxon>Euroglyphus</taxon>
    </lineage>
</organism>
<dbReference type="Proteomes" id="UP000194236">
    <property type="component" value="Unassembled WGS sequence"/>
</dbReference>
<accession>A0A1Y3AY22</accession>
<proteinExistence type="predicted"/>
<dbReference type="AlphaFoldDB" id="A0A1Y3AY22"/>
<dbReference type="OrthoDB" id="361242at2759"/>
<comment type="caution">
    <text evidence="1">The sequence shown here is derived from an EMBL/GenBank/DDBJ whole genome shotgun (WGS) entry which is preliminary data.</text>
</comment>
<keyword evidence="2" id="KW-1185">Reference proteome</keyword>
<gene>
    <name evidence="1" type="ORF">BLA29_012068</name>
</gene>
<sequence length="156" mass="18391">MDTYENFTDEMRDFDVPIDPHSNEQQHEHQQQQMVKANILDDETRRKAKFAYGKVFNEIRSIDTEKNSNDNVNVIKKLKTCLQNEDNCLSQYGINELLSMDAKNMAAVSEQTINVVKKFTVIKKFNKHDYRRSLRKHLIKNYCQMMMPNDTIDPAK</sequence>
<dbReference type="EMBL" id="MUJZ01051841">
    <property type="protein sequence ID" value="OTF73391.1"/>
    <property type="molecule type" value="Genomic_DNA"/>
</dbReference>